<dbReference type="InterPro" id="IPR016166">
    <property type="entry name" value="FAD-bd_PCMH"/>
</dbReference>
<evidence type="ECO:0000313" key="7">
    <source>
        <dbReference type="EMBL" id="AMB59913.1"/>
    </source>
</evidence>
<dbReference type="Pfam" id="PF01565">
    <property type="entry name" value="FAD_binding_4"/>
    <property type="match status" value="1"/>
</dbReference>
<protein>
    <recommendedName>
        <fullName evidence="6">FAD-binding PCMH-type domain-containing protein</fullName>
    </recommendedName>
</protein>
<gene>
    <name evidence="7" type="ORF">AWU67_14765</name>
</gene>
<keyword evidence="5" id="KW-0560">Oxidoreductase</keyword>
<dbReference type="Gene3D" id="3.30.465.10">
    <property type="match status" value="1"/>
</dbReference>
<evidence type="ECO:0000256" key="2">
    <source>
        <dbReference type="ARBA" id="ARBA00005466"/>
    </source>
</evidence>
<dbReference type="InterPro" id="IPR006094">
    <property type="entry name" value="Oxid_FAD_bind_N"/>
</dbReference>
<dbReference type="RefSeq" id="WP_067230754.1">
    <property type="nucleotide sequence ID" value="NZ_CP014145.1"/>
</dbReference>
<dbReference type="OrthoDB" id="9775082at2"/>
<comment type="cofactor">
    <cofactor evidence="1">
        <name>FAD</name>
        <dbReference type="ChEBI" id="CHEBI:57692"/>
    </cofactor>
</comment>
<dbReference type="Proteomes" id="UP000058305">
    <property type="component" value="Chromosome"/>
</dbReference>
<dbReference type="PROSITE" id="PS00862">
    <property type="entry name" value="OX2_COVAL_FAD"/>
    <property type="match status" value="1"/>
</dbReference>
<evidence type="ECO:0000256" key="4">
    <source>
        <dbReference type="ARBA" id="ARBA00022827"/>
    </source>
</evidence>
<evidence type="ECO:0000256" key="1">
    <source>
        <dbReference type="ARBA" id="ARBA00001974"/>
    </source>
</evidence>
<organism evidence="7 8">
    <name type="scientific">Microterricola viridarii</name>
    <dbReference type="NCBI Taxonomy" id="412690"/>
    <lineage>
        <taxon>Bacteria</taxon>
        <taxon>Bacillati</taxon>
        <taxon>Actinomycetota</taxon>
        <taxon>Actinomycetes</taxon>
        <taxon>Micrococcales</taxon>
        <taxon>Microbacteriaceae</taxon>
        <taxon>Microterricola</taxon>
    </lineage>
</organism>
<evidence type="ECO:0000256" key="3">
    <source>
        <dbReference type="ARBA" id="ARBA00022630"/>
    </source>
</evidence>
<dbReference type="GO" id="GO:0071949">
    <property type="term" value="F:FAD binding"/>
    <property type="evidence" value="ECO:0007669"/>
    <property type="project" value="InterPro"/>
</dbReference>
<dbReference type="InterPro" id="IPR006093">
    <property type="entry name" value="Oxy_OxRdtase_FAD_BS"/>
</dbReference>
<feature type="domain" description="FAD-binding PCMH-type" evidence="6">
    <location>
        <begin position="44"/>
        <end position="214"/>
    </location>
</feature>
<dbReference type="PANTHER" id="PTHR42973">
    <property type="entry name" value="BINDING OXIDOREDUCTASE, PUTATIVE (AFU_ORTHOLOGUE AFUA_1G17690)-RELATED"/>
    <property type="match status" value="1"/>
</dbReference>
<dbReference type="AlphaFoldDB" id="A0A120I1F0"/>
<accession>A0A120I1F0</accession>
<name>A0A120I1F0_9MICO</name>
<dbReference type="EMBL" id="CP014145">
    <property type="protein sequence ID" value="AMB59913.1"/>
    <property type="molecule type" value="Genomic_DNA"/>
</dbReference>
<keyword evidence="8" id="KW-1185">Reference proteome</keyword>
<dbReference type="InterPro" id="IPR016169">
    <property type="entry name" value="FAD-bd_PCMH_sub2"/>
</dbReference>
<dbReference type="PANTHER" id="PTHR42973:SF39">
    <property type="entry name" value="FAD-BINDING PCMH-TYPE DOMAIN-CONTAINING PROTEIN"/>
    <property type="match status" value="1"/>
</dbReference>
<evidence type="ECO:0000256" key="5">
    <source>
        <dbReference type="ARBA" id="ARBA00023002"/>
    </source>
</evidence>
<reference evidence="7 8" key="1">
    <citation type="journal article" date="2016" name="J. Biotechnol.">
        <title>First complete genome sequence of a species in the genus Microterricola, an extremophilic cold active enzyme producing bacterial strain ERGS5:02 isolated from Sikkim Himalaya.</title>
        <authorList>
            <person name="Himanshu"/>
            <person name="Swarnkar M.K."/>
            <person name="Singh D."/>
            <person name="Kumar R."/>
        </authorList>
    </citation>
    <scope>NUCLEOTIDE SEQUENCE [LARGE SCALE GENOMIC DNA]</scope>
    <source>
        <strain evidence="7 8">ERGS5:02</strain>
    </source>
</reference>
<dbReference type="GO" id="GO:0016491">
    <property type="term" value="F:oxidoreductase activity"/>
    <property type="evidence" value="ECO:0007669"/>
    <property type="project" value="UniProtKB-KW"/>
</dbReference>
<keyword evidence="3" id="KW-0285">Flavoprotein</keyword>
<dbReference type="SUPFAM" id="SSF56176">
    <property type="entry name" value="FAD-binding/transporter-associated domain-like"/>
    <property type="match status" value="1"/>
</dbReference>
<dbReference type="InterPro" id="IPR016167">
    <property type="entry name" value="FAD-bd_PCMH_sub1"/>
</dbReference>
<dbReference type="InterPro" id="IPR036318">
    <property type="entry name" value="FAD-bd_PCMH-like_sf"/>
</dbReference>
<keyword evidence="4" id="KW-0274">FAD</keyword>
<dbReference type="Gene3D" id="3.40.462.20">
    <property type="match status" value="1"/>
</dbReference>
<reference evidence="8" key="2">
    <citation type="submission" date="2016-01" db="EMBL/GenBank/DDBJ databases">
        <title>First complete genome sequence of a species in the genus Microterricola, an extremophilic cold active enzyme producing strain ERGS5:02 isolated from Sikkim Himalaya.</title>
        <authorList>
            <person name="Kumar R."/>
            <person name="Singh D."/>
            <person name="Swarnkar M.K."/>
        </authorList>
    </citation>
    <scope>NUCLEOTIDE SEQUENCE [LARGE SCALE GENOMIC DNA]</scope>
    <source>
        <strain evidence="8">ERGS5:02</strain>
    </source>
</reference>
<comment type="similarity">
    <text evidence="2">Belongs to the oxygen-dependent FAD-linked oxidoreductase family.</text>
</comment>
<sequence>MTIAESTSLPAEVYAQLAGRIAGVVTTPADAGWDAARQAWNLSADQHPDAVVAPRNADDVRQAILFAAEHELRVVAQGTGHMAAPLGDLAGSLLIRTTALAGIDVDTEALTVRVGSGVIWADVTAALAEHGLMGLAGSAPDVGVAGYLLGGGLSWFARSLGLAASHVTEIEAVTGDGRILRATAETEGELFYALRGGGGNYAVVTAITMRVFAVRDAYAGMLLFPLERAAEVLTAWEQWSRDADESATTSLRLLRVPPMPELPEFLRGQRFVAIDGAIAVDQPAGSESDAERSAAAEATLSPLRDLGPIIDTFGLMPVGRLGEVHMDPPGPVPGAGDGANLAELPREAIELLVQLAGPDVESPLLAVEIRQLGGAVSVPAPGGGAVDSLHGRFLIYAVGIAPTPEAAAMVESAASAVLDATRPWQSGIDYINFRESSAAPEQLYPAATLARLRAAKAQYDPADRIRSAHPIQ</sequence>
<evidence type="ECO:0000313" key="8">
    <source>
        <dbReference type="Proteomes" id="UP000058305"/>
    </source>
</evidence>
<dbReference type="InterPro" id="IPR050416">
    <property type="entry name" value="FAD-linked_Oxidoreductase"/>
</dbReference>
<evidence type="ECO:0000259" key="6">
    <source>
        <dbReference type="PROSITE" id="PS51387"/>
    </source>
</evidence>
<dbReference type="KEGG" id="mvd:AWU67_14765"/>
<proteinExistence type="inferred from homology"/>
<dbReference type="Gene3D" id="3.30.43.10">
    <property type="entry name" value="Uridine Diphospho-n-acetylenolpyruvylglucosamine Reductase, domain 2"/>
    <property type="match status" value="1"/>
</dbReference>
<dbReference type="PROSITE" id="PS51387">
    <property type="entry name" value="FAD_PCMH"/>
    <property type="match status" value="1"/>
</dbReference>